<keyword evidence="1" id="KW-0472">Membrane</keyword>
<keyword evidence="3" id="KW-1185">Reference proteome</keyword>
<accession>A0A221K0E0</accession>
<proteinExistence type="predicted"/>
<gene>
    <name evidence="2" type="ORF">SULPSESMR1_01642</name>
</gene>
<reference evidence="2 3" key="1">
    <citation type="submission" date="2017-07" db="EMBL/GenBank/DDBJ databases">
        <title>Genome Sequence of Sulfitobacter pseudonitzschiae Strain SMR1 Isolated from a culture of the Diatom Skeletonema marinoi.</title>
        <authorList>
            <person name="Topel M."/>
            <person name="Pinder M.I.M."/>
            <person name="Johansson O.N."/>
            <person name="Kourtchenko O."/>
            <person name="Godhe A."/>
            <person name="Clarke A.K."/>
        </authorList>
    </citation>
    <scope>NUCLEOTIDE SEQUENCE [LARGE SCALE GENOMIC DNA]</scope>
    <source>
        <strain evidence="2 3">SMR1</strain>
    </source>
</reference>
<organism evidence="2 3">
    <name type="scientific">Pseudosulfitobacter pseudonitzschiae</name>
    <dbReference type="NCBI Taxonomy" id="1402135"/>
    <lineage>
        <taxon>Bacteria</taxon>
        <taxon>Pseudomonadati</taxon>
        <taxon>Pseudomonadota</taxon>
        <taxon>Alphaproteobacteria</taxon>
        <taxon>Rhodobacterales</taxon>
        <taxon>Roseobacteraceae</taxon>
        <taxon>Pseudosulfitobacter</taxon>
    </lineage>
</organism>
<name>A0A221K0E0_9RHOB</name>
<dbReference type="KEGG" id="spse:SULPSESMR1_01642"/>
<keyword evidence="1" id="KW-1133">Transmembrane helix</keyword>
<sequence length="55" mass="6518">MNPIWFVRMARWARNPPSTARIRLVFGIIAVLLMIWGIEKIGWWPDWAKATRARP</sequence>
<protein>
    <submittedName>
        <fullName evidence="2">Uncharacterized protein</fullName>
    </submittedName>
</protein>
<dbReference type="Proteomes" id="UP000199754">
    <property type="component" value="Chromosome"/>
</dbReference>
<keyword evidence="1" id="KW-0812">Transmembrane</keyword>
<dbReference type="RefSeq" id="WP_198362864.1">
    <property type="nucleotide sequence ID" value="NZ_CP022415.1"/>
</dbReference>
<evidence type="ECO:0000313" key="2">
    <source>
        <dbReference type="EMBL" id="ASM72455.1"/>
    </source>
</evidence>
<dbReference type="AlphaFoldDB" id="A0A221K0E0"/>
<dbReference type="STRING" id="1402135.SAMN05444149_105506"/>
<dbReference type="EMBL" id="CP022415">
    <property type="protein sequence ID" value="ASM72455.1"/>
    <property type="molecule type" value="Genomic_DNA"/>
</dbReference>
<evidence type="ECO:0000256" key="1">
    <source>
        <dbReference type="SAM" id="Phobius"/>
    </source>
</evidence>
<evidence type="ECO:0000313" key="3">
    <source>
        <dbReference type="Proteomes" id="UP000199754"/>
    </source>
</evidence>
<feature type="transmembrane region" description="Helical" evidence="1">
    <location>
        <begin position="20"/>
        <end position="38"/>
    </location>
</feature>